<evidence type="ECO:0008006" key="3">
    <source>
        <dbReference type="Google" id="ProtNLM"/>
    </source>
</evidence>
<proteinExistence type="predicted"/>
<protein>
    <recommendedName>
        <fullName evidence="3">HNHc domain containing protein</fullName>
    </recommendedName>
</protein>
<evidence type="ECO:0000256" key="1">
    <source>
        <dbReference type="SAM" id="Coils"/>
    </source>
</evidence>
<accession>A0A6J7VNC7</accession>
<sequence length="167" mass="19869">MIEKDILKQKKSEYSKKYREANRDKILSYQKEHYLKNKDKKRIYAANKYLLEKEALKQKSKEYYENNKQTRSISKALWKKNNSQKVAFYTAKRRASELKATPYWANDKLIQEYYDTANGLSMLTGEWHHVDHIVPLQGKTVCGLHVHYNLQVLTSKANLTKHNKWIS</sequence>
<organism evidence="2">
    <name type="scientific">uncultured Caudovirales phage</name>
    <dbReference type="NCBI Taxonomy" id="2100421"/>
    <lineage>
        <taxon>Viruses</taxon>
        <taxon>Duplodnaviria</taxon>
        <taxon>Heunggongvirae</taxon>
        <taxon>Uroviricota</taxon>
        <taxon>Caudoviricetes</taxon>
        <taxon>Peduoviridae</taxon>
        <taxon>Maltschvirus</taxon>
        <taxon>Maltschvirus maltsch</taxon>
    </lineage>
</organism>
<keyword evidence="1" id="KW-0175">Coiled coil</keyword>
<gene>
    <name evidence="2" type="ORF">UFOVP146_22</name>
</gene>
<feature type="coiled-coil region" evidence="1">
    <location>
        <begin position="4"/>
        <end position="66"/>
    </location>
</feature>
<evidence type="ECO:0000313" key="2">
    <source>
        <dbReference type="EMBL" id="CAB5079584.1"/>
    </source>
</evidence>
<dbReference type="EMBL" id="LR798192">
    <property type="protein sequence ID" value="CAB5079584.1"/>
    <property type="molecule type" value="Genomic_DNA"/>
</dbReference>
<name>A0A6J7VNC7_9CAUD</name>
<reference evidence="2" key="1">
    <citation type="submission" date="2020-05" db="EMBL/GenBank/DDBJ databases">
        <authorList>
            <person name="Chiriac C."/>
            <person name="Salcher M."/>
            <person name="Ghai R."/>
            <person name="Kavagutti S V."/>
        </authorList>
    </citation>
    <scope>NUCLEOTIDE SEQUENCE</scope>
</reference>